<dbReference type="GO" id="GO:0016878">
    <property type="term" value="F:acid-thiol ligase activity"/>
    <property type="evidence" value="ECO:0007669"/>
    <property type="project" value="TreeGrafter"/>
</dbReference>
<comment type="caution">
    <text evidence="4">The sequence shown here is derived from an EMBL/GenBank/DDBJ whole genome shotgun (WGS) entry which is preliminary data.</text>
</comment>
<gene>
    <name evidence="4" type="ORF">C7B82_23350</name>
</gene>
<dbReference type="Gene3D" id="3.30.300.30">
    <property type="match status" value="1"/>
</dbReference>
<dbReference type="EMBL" id="PVWK01000125">
    <property type="protein sequence ID" value="PSB25420.1"/>
    <property type="molecule type" value="Genomic_DNA"/>
</dbReference>
<dbReference type="InterPro" id="IPR025110">
    <property type="entry name" value="AMP-bd_C"/>
</dbReference>
<dbReference type="Gene3D" id="3.40.50.980">
    <property type="match status" value="1"/>
</dbReference>
<keyword evidence="5" id="KW-1185">Reference proteome</keyword>
<dbReference type="Pfam" id="PF00501">
    <property type="entry name" value="AMP-binding"/>
    <property type="match status" value="1"/>
</dbReference>
<keyword evidence="1 4" id="KW-0436">Ligase</keyword>
<evidence type="ECO:0000256" key="1">
    <source>
        <dbReference type="ARBA" id="ARBA00022598"/>
    </source>
</evidence>
<proteinExistence type="predicted"/>
<dbReference type="InterPro" id="IPR011957">
    <property type="entry name" value="Benz_CoA_lig"/>
</dbReference>
<dbReference type="GO" id="GO:0044550">
    <property type="term" value="P:secondary metabolite biosynthetic process"/>
    <property type="evidence" value="ECO:0007669"/>
    <property type="project" value="TreeGrafter"/>
</dbReference>
<dbReference type="GO" id="GO:0005524">
    <property type="term" value="F:ATP binding"/>
    <property type="evidence" value="ECO:0007669"/>
    <property type="project" value="InterPro"/>
</dbReference>
<reference evidence="4 5" key="2">
    <citation type="submission" date="2018-03" db="EMBL/GenBank/DDBJ databases">
        <title>The ancient ancestry and fast evolution of plastids.</title>
        <authorList>
            <person name="Moore K.R."/>
            <person name="Magnabosco C."/>
            <person name="Momper L."/>
            <person name="Gold D.A."/>
            <person name="Bosak T."/>
            <person name="Fournier G.P."/>
        </authorList>
    </citation>
    <scope>NUCLEOTIDE SEQUENCE [LARGE SCALE GENOMIC DNA]</scope>
    <source>
        <strain evidence="4 5">ULC18</strain>
    </source>
</reference>
<dbReference type="Proteomes" id="UP000239576">
    <property type="component" value="Unassembled WGS sequence"/>
</dbReference>
<dbReference type="Pfam" id="PF13193">
    <property type="entry name" value="AMP-binding_C"/>
    <property type="match status" value="1"/>
</dbReference>
<reference evidence="5" key="1">
    <citation type="submission" date="2018-02" db="EMBL/GenBank/DDBJ databases">
        <authorList>
            <person name="Moore K."/>
            <person name="Momper L."/>
        </authorList>
    </citation>
    <scope>NUCLEOTIDE SEQUENCE [LARGE SCALE GENOMIC DNA]</scope>
    <source>
        <strain evidence="5">ULC18</strain>
    </source>
</reference>
<dbReference type="Gene3D" id="3.40.50.12820">
    <property type="match status" value="1"/>
</dbReference>
<protein>
    <submittedName>
        <fullName evidence="4">Benzoate-CoA ligase family protein</fullName>
    </submittedName>
</protein>
<dbReference type="InterPro" id="IPR000873">
    <property type="entry name" value="AMP-dep_synth/lig_dom"/>
</dbReference>
<dbReference type="Gene3D" id="2.30.38.10">
    <property type="entry name" value="Luciferase, Domain 3"/>
    <property type="match status" value="1"/>
</dbReference>
<evidence type="ECO:0000259" key="2">
    <source>
        <dbReference type="Pfam" id="PF00501"/>
    </source>
</evidence>
<feature type="domain" description="AMP-dependent synthetase/ligase" evidence="2">
    <location>
        <begin position="26"/>
        <end position="373"/>
    </location>
</feature>
<dbReference type="NCBIfam" id="TIGR02262">
    <property type="entry name" value="benz_CoA_lig"/>
    <property type="match status" value="1"/>
</dbReference>
<dbReference type="InterPro" id="IPR045851">
    <property type="entry name" value="AMP-bd_C_sf"/>
</dbReference>
<dbReference type="AlphaFoldDB" id="A0A2T1DY68"/>
<evidence type="ECO:0000259" key="3">
    <source>
        <dbReference type="Pfam" id="PF13193"/>
    </source>
</evidence>
<dbReference type="GO" id="GO:0016405">
    <property type="term" value="F:CoA-ligase activity"/>
    <property type="evidence" value="ECO:0007669"/>
    <property type="project" value="InterPro"/>
</dbReference>
<evidence type="ECO:0000313" key="5">
    <source>
        <dbReference type="Proteomes" id="UP000239576"/>
    </source>
</evidence>
<dbReference type="OrthoDB" id="9778383at2"/>
<dbReference type="PANTHER" id="PTHR43352">
    <property type="entry name" value="ACETYL-COA SYNTHETASE"/>
    <property type="match status" value="1"/>
</dbReference>
<dbReference type="PANTHER" id="PTHR43352:SF1">
    <property type="entry name" value="ANTHRANILATE--COA LIGASE"/>
    <property type="match status" value="1"/>
</dbReference>
<organism evidence="4 5">
    <name type="scientific">Stenomitos frigidus ULC18</name>
    <dbReference type="NCBI Taxonomy" id="2107698"/>
    <lineage>
        <taxon>Bacteria</taxon>
        <taxon>Bacillati</taxon>
        <taxon>Cyanobacteriota</taxon>
        <taxon>Cyanophyceae</taxon>
        <taxon>Leptolyngbyales</taxon>
        <taxon>Leptolyngbyaceae</taxon>
        <taxon>Stenomitos</taxon>
    </lineage>
</organism>
<name>A0A2T1DY68_9CYAN</name>
<evidence type="ECO:0000313" key="4">
    <source>
        <dbReference type="EMBL" id="PSB25420.1"/>
    </source>
</evidence>
<dbReference type="RefSeq" id="WP_106259041.1">
    <property type="nucleotide sequence ID" value="NZ_CAWNSW010000034.1"/>
</dbReference>
<accession>A0A2T1DY68</accession>
<dbReference type="SUPFAM" id="SSF56801">
    <property type="entry name" value="Acetyl-CoA synthetase-like"/>
    <property type="match status" value="1"/>
</dbReference>
<feature type="domain" description="AMP-binding enzyme C-terminal" evidence="3">
    <location>
        <begin position="424"/>
        <end position="502"/>
    </location>
</feature>
<sequence length="521" mass="58399">MDRICERLPDVFNIAAYFIEGSLSRGHSERIAFYYRDETYTYRTVRSYVRRAATVLRQLGLERENRIAILLPDSPELVFAFWGALWAGAVPVPINTACTIDDIQYIIQNCRAKVLLTSQMWHEKLSEIKSEFLSEVLLVDGEEPFRSRLDQTSKEATPARTSPNEPAFWLYTSGSTGRPKGVVHRHASMVVSAEHYGKDILGLHENDITYSVAKMPFAYGLGNTLYMTMAVGAASVLSDAANAFDIIADLNHYQPTVLFGVPSTYASILAVREIALLETTRLRLCLSAAEQLPKTIWTKWFQAYGYEICEGIGTTELLHIFLSNRPGECQPGSSGFPVPGYEVQILNDQGYPVTIGEIGTLQVTGESLMLGYWNRLDETRNVIYGHSIRTGDQYRCDAEGFFWFMGRKDDLFKINGQWVSPFDIEEALLQHESVLDVAVVPQGDAQESLPYVVAFITLKTGFTGSPELEDSIRKLAKACLPHFKAPKVIHFLEKLPRTPTGKIHRKALVNLNASVPVRQIV</sequence>